<sequence>MYRISIYEIGDSSRGIVRRETGAADLKVSYMLVAEP</sequence>
<evidence type="ECO:0000313" key="3">
    <source>
        <dbReference type="Proteomes" id="UP000003751"/>
    </source>
</evidence>
<protein>
    <submittedName>
        <fullName evidence="1">Uncharacterized protein</fullName>
    </submittedName>
</protein>
<proteinExistence type="predicted"/>
<evidence type="ECO:0000313" key="2">
    <source>
        <dbReference type="EMBL" id="SHK05922.1"/>
    </source>
</evidence>
<reference evidence="4" key="3">
    <citation type="submission" date="2016-11" db="EMBL/GenBank/DDBJ databases">
        <authorList>
            <person name="Varghese N."/>
            <person name="Submissions S."/>
        </authorList>
    </citation>
    <scope>NUCLEOTIDE SEQUENCE [LARGE SCALE GENOMIC DNA]</scope>
    <source>
        <strain evidence="4">DX253</strain>
    </source>
</reference>
<keyword evidence="4" id="KW-1185">Reference proteome</keyword>
<dbReference type="Proteomes" id="UP000184203">
    <property type="component" value="Unassembled WGS sequence"/>
</dbReference>
<evidence type="ECO:0000313" key="1">
    <source>
        <dbReference type="EMBL" id="EFW92430.1"/>
    </source>
</evidence>
<dbReference type="AlphaFoldDB" id="E7QSM1"/>
<gene>
    <name evidence="2" type="ORF">SAMN05444342_0434</name>
    <name evidence="1" type="ORF">ZOD2009_08983</name>
</gene>
<evidence type="ECO:0000313" key="4">
    <source>
        <dbReference type="Proteomes" id="UP000184203"/>
    </source>
</evidence>
<dbReference type="Proteomes" id="UP000003751">
    <property type="component" value="Unassembled WGS sequence"/>
</dbReference>
<dbReference type="EMBL" id="AEMG01000007">
    <property type="protein sequence ID" value="EFW92430.1"/>
    <property type="molecule type" value="Genomic_DNA"/>
</dbReference>
<dbReference type="STRING" id="797209.GCA_000376445_00505"/>
<dbReference type="EMBL" id="FRAN01000001">
    <property type="protein sequence ID" value="SHK05922.1"/>
    <property type="molecule type" value="Genomic_DNA"/>
</dbReference>
<organism evidence="1 3">
    <name type="scientific">Haladaptatus paucihalophilus DX253</name>
    <dbReference type="NCBI Taxonomy" id="797209"/>
    <lineage>
        <taxon>Archaea</taxon>
        <taxon>Methanobacteriati</taxon>
        <taxon>Methanobacteriota</taxon>
        <taxon>Stenosarchaea group</taxon>
        <taxon>Halobacteria</taxon>
        <taxon>Halobacteriales</taxon>
        <taxon>Haladaptataceae</taxon>
        <taxon>Haladaptatus</taxon>
    </lineage>
</organism>
<reference evidence="2" key="2">
    <citation type="submission" date="2016-11" db="EMBL/GenBank/DDBJ databases">
        <authorList>
            <person name="Jaros S."/>
            <person name="Januszkiewicz K."/>
            <person name="Wedrychowicz H."/>
        </authorList>
    </citation>
    <scope>NUCLEOTIDE SEQUENCE [LARGE SCALE GENOMIC DNA]</scope>
    <source>
        <strain evidence="2">DX253</strain>
    </source>
</reference>
<accession>E7QSM1</accession>
<reference evidence="1 3" key="1">
    <citation type="journal article" date="2014" name="ISME J.">
        <title>Trehalose/2-sulfotrehalose biosynthesis and glycine-betaine uptake are widely spread mechanisms for osmoadaptation in the Halobacteriales.</title>
        <authorList>
            <person name="Youssef N.H."/>
            <person name="Savage-Ashlock K.N."/>
            <person name="McCully A.L."/>
            <person name="Luedtke B."/>
            <person name="Shaw E.I."/>
            <person name="Hoff W.D."/>
            <person name="Elshahed M.S."/>
        </authorList>
    </citation>
    <scope>NUCLEOTIDE SEQUENCE [LARGE SCALE GENOMIC DNA]</scope>
    <source>
        <strain evidence="1 3">DX253</strain>
    </source>
</reference>
<name>E7QSM1_HALPU</name>